<organism evidence="1">
    <name type="scientific">Prunus dulcis</name>
    <name type="common">Almond</name>
    <name type="synonym">Amygdalus dulcis</name>
    <dbReference type="NCBI Taxonomy" id="3755"/>
    <lineage>
        <taxon>Eukaryota</taxon>
        <taxon>Viridiplantae</taxon>
        <taxon>Streptophyta</taxon>
        <taxon>Embryophyta</taxon>
        <taxon>Tracheophyta</taxon>
        <taxon>Spermatophyta</taxon>
        <taxon>Magnoliopsida</taxon>
        <taxon>eudicotyledons</taxon>
        <taxon>Gunneridae</taxon>
        <taxon>Pentapetalae</taxon>
        <taxon>rosids</taxon>
        <taxon>fabids</taxon>
        <taxon>Rosales</taxon>
        <taxon>Rosaceae</taxon>
        <taxon>Amygdaloideae</taxon>
        <taxon>Amygdaleae</taxon>
        <taxon>Prunus</taxon>
    </lineage>
</organism>
<name>A0A4Y1R5P4_PRUDU</name>
<evidence type="ECO:0000313" key="1">
    <source>
        <dbReference type="EMBL" id="BBG99455.1"/>
    </source>
</evidence>
<protein>
    <submittedName>
        <fullName evidence="1">Uncharacterized protein</fullName>
    </submittedName>
</protein>
<sequence length="88" mass="9798">MDTDAISGQFQPPQLRKLRSRALKVELIVEPSFPIAGKLLNTPAGGGGSCQRVAGLSMLDFSPRMFRTSSRAQRLKFREMIKLQGRFC</sequence>
<gene>
    <name evidence="1" type="ORF">Prudu_009155</name>
</gene>
<proteinExistence type="predicted"/>
<accession>A0A4Y1R5P4</accession>
<reference evidence="1" key="1">
    <citation type="journal article" date="2019" name="Science">
        <title>Mutation of a bHLH transcription factor allowed almond domestication.</title>
        <authorList>
            <person name="Sanchez-Perez R."/>
            <person name="Pavan S."/>
            <person name="Mazzeo R."/>
            <person name="Moldovan C."/>
            <person name="Aiese Cigliano R."/>
            <person name="Del Cueto J."/>
            <person name="Ricciardi F."/>
            <person name="Lotti C."/>
            <person name="Ricciardi L."/>
            <person name="Dicenta F."/>
            <person name="Lopez-Marques R.L."/>
            <person name="Lindberg Moller B."/>
        </authorList>
    </citation>
    <scope>NUCLEOTIDE SEQUENCE</scope>
</reference>
<dbReference type="EMBL" id="AP019299">
    <property type="protein sequence ID" value="BBG99455.1"/>
    <property type="molecule type" value="Genomic_DNA"/>
</dbReference>
<dbReference type="AlphaFoldDB" id="A0A4Y1R5P4"/>